<reference evidence="2 3" key="1">
    <citation type="submission" date="2016-10" db="EMBL/GenBank/DDBJ databases">
        <authorList>
            <person name="de Groot N.N."/>
        </authorList>
    </citation>
    <scope>NUCLEOTIDE SEQUENCE [LARGE SCALE GENOMIC DNA]</scope>
    <source>
        <strain evidence="2 3">DSM 2179</strain>
    </source>
</reference>
<gene>
    <name evidence="2" type="ORF">SAMN05660742_114111</name>
</gene>
<evidence type="ECO:0000313" key="2">
    <source>
        <dbReference type="EMBL" id="SEJ71529.1"/>
    </source>
</evidence>
<proteinExistence type="predicted"/>
<evidence type="ECO:0000313" key="3">
    <source>
        <dbReference type="Proteomes" id="UP000199662"/>
    </source>
</evidence>
<name>A0A1H7B147_9FIRM</name>
<dbReference type="EMBL" id="FNZK01000014">
    <property type="protein sequence ID" value="SEJ71529.1"/>
    <property type="molecule type" value="Genomic_DNA"/>
</dbReference>
<dbReference type="AlphaFoldDB" id="A0A1H7B147"/>
<sequence length="131" mass="15388">MTNQESPSIFDPLKTFGTENQGNSGRGEGVKPEQWNETARQLYNAIQWLIICWDIIPRAWMLDIRDNIVKLKKEEPSLRQIKSINTMISRDFKKRTLTEMINGLRESNDIKRYDFNLLTSKLEKEGSKSYF</sequence>
<dbReference type="Proteomes" id="UP000199662">
    <property type="component" value="Unassembled WGS sequence"/>
</dbReference>
<protein>
    <submittedName>
        <fullName evidence="2">Uncharacterized protein</fullName>
    </submittedName>
</protein>
<accession>A0A1H7B147</accession>
<organism evidence="2 3">
    <name type="scientific">Propionispira arboris</name>
    <dbReference type="NCBI Taxonomy" id="84035"/>
    <lineage>
        <taxon>Bacteria</taxon>
        <taxon>Bacillati</taxon>
        <taxon>Bacillota</taxon>
        <taxon>Negativicutes</taxon>
        <taxon>Selenomonadales</taxon>
        <taxon>Selenomonadaceae</taxon>
        <taxon>Propionispira</taxon>
    </lineage>
</organism>
<dbReference type="RefSeq" id="WP_091832951.1">
    <property type="nucleotide sequence ID" value="NZ_FNZK01000014.1"/>
</dbReference>
<keyword evidence="3" id="KW-1185">Reference proteome</keyword>
<evidence type="ECO:0000256" key="1">
    <source>
        <dbReference type="SAM" id="MobiDB-lite"/>
    </source>
</evidence>
<dbReference type="STRING" id="84035.SAMN05660742_114111"/>
<feature type="region of interest" description="Disordered" evidence="1">
    <location>
        <begin position="1"/>
        <end position="33"/>
    </location>
</feature>